<protein>
    <recommendedName>
        <fullName evidence="3">LigA protein</fullName>
    </recommendedName>
</protein>
<name>A0ABU3QK55_9ACTN</name>
<comment type="caution">
    <text evidence="1">The sequence shown here is derived from an EMBL/GenBank/DDBJ whole genome shotgun (WGS) entry which is preliminary data.</text>
</comment>
<proteinExistence type="predicted"/>
<accession>A0ABU3QK55</accession>
<evidence type="ECO:0008006" key="3">
    <source>
        <dbReference type="Google" id="ProtNLM"/>
    </source>
</evidence>
<gene>
    <name evidence="1" type="ORF">RND61_13835</name>
</gene>
<organism evidence="1 2">
    <name type="scientific">Streptomyces tamarix</name>
    <dbReference type="NCBI Taxonomy" id="3078565"/>
    <lineage>
        <taxon>Bacteria</taxon>
        <taxon>Bacillati</taxon>
        <taxon>Actinomycetota</taxon>
        <taxon>Actinomycetes</taxon>
        <taxon>Kitasatosporales</taxon>
        <taxon>Streptomycetaceae</taxon>
        <taxon>Streptomyces</taxon>
    </lineage>
</organism>
<reference evidence="1 2" key="1">
    <citation type="submission" date="2023-09" db="EMBL/GenBank/DDBJ databases">
        <title>Streptomyces sp. nov.: A antagonism against Alternaria gaisen Producing Streptochlin, Isolated from Tamarix root soil.</title>
        <authorList>
            <person name="Chen Y."/>
        </authorList>
    </citation>
    <scope>NUCLEOTIDE SEQUENCE [LARGE SCALE GENOMIC DNA]</scope>
    <source>
        <strain evidence="1 2">TRM76323</strain>
    </source>
</reference>
<dbReference type="RefSeq" id="WP_315878221.1">
    <property type="nucleotide sequence ID" value="NZ_JAWCTQ010000014.1"/>
</dbReference>
<evidence type="ECO:0000313" key="1">
    <source>
        <dbReference type="EMBL" id="MDT9683145.1"/>
    </source>
</evidence>
<keyword evidence="2" id="KW-1185">Reference proteome</keyword>
<sequence>MTTVDHRWWRDTVGAVETDLAALGLTPLYTRRDGHHARSLPDGLGWCRARYAPEEAWPPGADLCVIVEWHPDVRYRRDHSTGRVPAGAAEHWRERVAATVQALRSRGYAAAVTGPPRGPHLVPREEILCWRTPPGTPAWHPPPGAWDDVPPTRPNYEHGFHRPGETDPVREVETLLGLRLEDTTLLGPRTRPDRHANRHPRMVVRKVSPALWPPGAHRCVRVVWTPAPAYRQRDDGTAPEGAADHWDTGIRQVRDTLRAAGHHVRTAERPPSPETHEEVGLLAWRDTALNA</sequence>
<evidence type="ECO:0000313" key="2">
    <source>
        <dbReference type="Proteomes" id="UP001250181"/>
    </source>
</evidence>
<dbReference type="EMBL" id="JAWCTQ010000014">
    <property type="protein sequence ID" value="MDT9683145.1"/>
    <property type="molecule type" value="Genomic_DNA"/>
</dbReference>
<dbReference type="Proteomes" id="UP001250181">
    <property type="component" value="Unassembled WGS sequence"/>
</dbReference>